<dbReference type="InterPro" id="IPR050570">
    <property type="entry name" value="Cell_wall_metabolism_enzyme"/>
</dbReference>
<comment type="caution">
    <text evidence="3">The sequence shown here is derived from an EMBL/GenBank/DDBJ whole genome shotgun (WGS) entry which is preliminary data.</text>
</comment>
<dbReference type="SUPFAM" id="SSF51261">
    <property type="entry name" value="Duplicated hybrid motif"/>
    <property type="match status" value="1"/>
</dbReference>
<dbReference type="FunFam" id="2.70.70.10:FF:000006">
    <property type="entry name" value="M23 family peptidase"/>
    <property type="match status" value="1"/>
</dbReference>
<evidence type="ECO:0000259" key="2">
    <source>
        <dbReference type="Pfam" id="PF01551"/>
    </source>
</evidence>
<accession>A0A5C6RSE4</accession>
<dbReference type="CDD" id="cd12797">
    <property type="entry name" value="M23_peptidase"/>
    <property type="match status" value="1"/>
</dbReference>
<evidence type="ECO:0000313" key="3">
    <source>
        <dbReference type="EMBL" id="TXB65183.1"/>
    </source>
</evidence>
<feature type="transmembrane region" description="Helical" evidence="1">
    <location>
        <begin position="30"/>
        <end position="51"/>
    </location>
</feature>
<dbReference type="OrthoDB" id="9810477at2"/>
<keyword evidence="1" id="KW-1133">Transmembrane helix</keyword>
<dbReference type="PANTHER" id="PTHR21666">
    <property type="entry name" value="PEPTIDASE-RELATED"/>
    <property type="match status" value="1"/>
</dbReference>
<sequence length="323" mass="36585">MSKVKYRYNSTSLSYDKIEVTLKDRILKSLSFLGAGLVIGVIIYGITYTYIDSPKEKQLKQENAQMEAQYSLLNKKLDQITSVLEDVQHRDDNIYRVIFEAEPIPSEIRTAGFGGVNRYKELEGFSNSELIIETTKKLDQLSKQLYIQSKSFDDVFKMAKKKENMLAAIPAIQPVQNEDLTRMASGYGYRMHPILKYRKFHAGMDFTAPRGTPIFATGKGTVIQADNRASGYGNHVRIEHGYGYITLYAHMSKIAVEEGDKVNRGDIIGYVGNTGLSAGPHCHYEVRKNDEPVNPVNFYFNDLTAEEYDKMLELSNTPLQSLD</sequence>
<dbReference type="InterPro" id="IPR011055">
    <property type="entry name" value="Dup_hybrid_motif"/>
</dbReference>
<dbReference type="Pfam" id="PF01551">
    <property type="entry name" value="Peptidase_M23"/>
    <property type="match status" value="1"/>
</dbReference>
<proteinExistence type="predicted"/>
<protein>
    <submittedName>
        <fullName evidence="3">M23 family metallopeptidase</fullName>
    </submittedName>
</protein>
<evidence type="ECO:0000313" key="4">
    <source>
        <dbReference type="Proteomes" id="UP000321721"/>
    </source>
</evidence>
<dbReference type="EMBL" id="VOOS01000003">
    <property type="protein sequence ID" value="TXB65183.1"/>
    <property type="molecule type" value="Genomic_DNA"/>
</dbReference>
<dbReference type="GO" id="GO:0004222">
    <property type="term" value="F:metalloendopeptidase activity"/>
    <property type="evidence" value="ECO:0007669"/>
    <property type="project" value="TreeGrafter"/>
</dbReference>
<dbReference type="InterPro" id="IPR016047">
    <property type="entry name" value="M23ase_b-sheet_dom"/>
</dbReference>
<dbReference type="Proteomes" id="UP000321721">
    <property type="component" value="Unassembled WGS sequence"/>
</dbReference>
<name>A0A5C6RSE4_9FLAO</name>
<gene>
    <name evidence="3" type="ORF">FRY74_07095</name>
</gene>
<keyword evidence="1" id="KW-0472">Membrane</keyword>
<dbReference type="AlphaFoldDB" id="A0A5C6RSE4"/>
<feature type="domain" description="M23ase beta-sheet core" evidence="2">
    <location>
        <begin position="199"/>
        <end position="295"/>
    </location>
</feature>
<organism evidence="3 4">
    <name type="scientific">Vicingus serpentipes</name>
    <dbReference type="NCBI Taxonomy" id="1926625"/>
    <lineage>
        <taxon>Bacteria</taxon>
        <taxon>Pseudomonadati</taxon>
        <taxon>Bacteroidota</taxon>
        <taxon>Flavobacteriia</taxon>
        <taxon>Flavobacteriales</taxon>
        <taxon>Vicingaceae</taxon>
        <taxon>Vicingus</taxon>
    </lineage>
</organism>
<keyword evidence="1" id="KW-0812">Transmembrane</keyword>
<reference evidence="3 4" key="1">
    <citation type="submission" date="2019-08" db="EMBL/GenBank/DDBJ databases">
        <title>Genome of Vicingus serpentipes NCIMB 15042.</title>
        <authorList>
            <person name="Bowman J.P."/>
        </authorList>
    </citation>
    <scope>NUCLEOTIDE SEQUENCE [LARGE SCALE GENOMIC DNA]</scope>
    <source>
        <strain evidence="3 4">NCIMB 15042</strain>
    </source>
</reference>
<dbReference type="RefSeq" id="WP_147099996.1">
    <property type="nucleotide sequence ID" value="NZ_VOOS01000003.1"/>
</dbReference>
<keyword evidence="4" id="KW-1185">Reference proteome</keyword>
<dbReference type="Gene3D" id="2.70.70.10">
    <property type="entry name" value="Glucose Permease (Domain IIA)"/>
    <property type="match status" value="1"/>
</dbReference>
<dbReference type="PANTHER" id="PTHR21666:SF286">
    <property type="entry name" value="LIPOPROTEIN NLPD"/>
    <property type="match status" value="1"/>
</dbReference>
<evidence type="ECO:0000256" key="1">
    <source>
        <dbReference type="SAM" id="Phobius"/>
    </source>
</evidence>